<dbReference type="InterPro" id="IPR021416">
    <property type="entry name" value="DUF3048_N"/>
</dbReference>
<evidence type="ECO:0000313" key="3">
    <source>
        <dbReference type="EMBL" id="KHF38110.1"/>
    </source>
</evidence>
<evidence type="ECO:0000259" key="2">
    <source>
        <dbReference type="Pfam" id="PF17479"/>
    </source>
</evidence>
<dbReference type="AlphaFoldDB" id="A0A0B0I9Z0"/>
<evidence type="ECO:0000313" key="4">
    <source>
        <dbReference type="Proteomes" id="UP000030832"/>
    </source>
</evidence>
<dbReference type="InterPro" id="IPR035328">
    <property type="entry name" value="DUF3048_C"/>
</dbReference>
<dbReference type="Pfam" id="PF11258">
    <property type="entry name" value="DUF3048"/>
    <property type="match status" value="1"/>
</dbReference>
<feature type="domain" description="DUF3048" evidence="2">
    <location>
        <begin position="221"/>
        <end position="329"/>
    </location>
</feature>
<evidence type="ECO:0000259" key="1">
    <source>
        <dbReference type="Pfam" id="PF11258"/>
    </source>
</evidence>
<dbReference type="STRING" id="333138.LQ50_23125"/>
<dbReference type="OrthoDB" id="9779102at2"/>
<reference evidence="3 4" key="1">
    <citation type="submission" date="2014-09" db="EMBL/GenBank/DDBJ databases">
        <title>Genome sequencing and annotation of Bacillus Okhensis strain Kh10-101T.</title>
        <authorList>
            <person name="Prakash J.S."/>
        </authorList>
    </citation>
    <scope>NUCLEOTIDE SEQUENCE [LARGE SCALE GENOMIC DNA]</scope>
    <source>
        <strain evidence="4">Kh10-101T</strain>
    </source>
</reference>
<gene>
    <name evidence="3" type="ORF">LQ50_23125</name>
</gene>
<dbReference type="InterPro" id="IPR023158">
    <property type="entry name" value="YerB-like_sf"/>
</dbReference>
<organism evidence="3 4">
    <name type="scientific">Halalkalibacter okhensis</name>
    <dbReference type="NCBI Taxonomy" id="333138"/>
    <lineage>
        <taxon>Bacteria</taxon>
        <taxon>Bacillati</taxon>
        <taxon>Bacillota</taxon>
        <taxon>Bacilli</taxon>
        <taxon>Bacillales</taxon>
        <taxon>Bacillaceae</taxon>
        <taxon>Halalkalibacter</taxon>
    </lineage>
</organism>
<sequence>MKNVWKFPLVLFAFLAVGGCSDNNETTIEETDPVEEVSEEEELHEAPSYTYPLSGMEAEEEQNHRIISVLINNDPAARPQSGLSKADIVYEILSEGTITRLVALYQSQFPDKVGPVRSAREYHVDLVQGFDGMLVAHGYSPTAEKLLREGKVDNINGISYDGSLFQRSSDRKAPHNSYIRYEDMLKGFVNEKGYDVTGDVPALDFYENEEIHVVGNKVNEIEVNYLGKNNIQYIYNEASGYYERYNGELQTVEYETNDPILISNLLVLETEHRVLDDQGRRSIDLTSGGRAILFQSGIMNEVTWENRNGQLIPVQDGEPVRLKPGQTWINVVPSDPGLEEALMYE</sequence>
<dbReference type="eggNOG" id="COG1470">
    <property type="taxonomic scope" value="Bacteria"/>
</dbReference>
<feature type="domain" description="DUF3048" evidence="1">
    <location>
        <begin position="53"/>
        <end position="189"/>
    </location>
</feature>
<name>A0A0B0I9Z0_9BACI</name>
<dbReference type="Gene3D" id="3.50.90.10">
    <property type="entry name" value="YerB-like"/>
    <property type="match status" value="1"/>
</dbReference>
<keyword evidence="4" id="KW-1185">Reference proteome</keyword>
<protein>
    <submittedName>
        <fullName evidence="3">Lipoprotein YerB</fullName>
    </submittedName>
</protein>
<comment type="caution">
    <text evidence="3">The sequence shown here is derived from an EMBL/GenBank/DDBJ whole genome shotgun (WGS) entry which is preliminary data.</text>
</comment>
<accession>A0A0B0I9Z0</accession>
<dbReference type="RefSeq" id="WP_034633500.1">
    <property type="nucleotide sequence ID" value="NZ_JRJU01000051.1"/>
</dbReference>
<proteinExistence type="predicted"/>
<keyword evidence="3" id="KW-0449">Lipoprotein</keyword>
<dbReference type="Proteomes" id="UP000030832">
    <property type="component" value="Unassembled WGS sequence"/>
</dbReference>
<dbReference type="Pfam" id="PF17479">
    <property type="entry name" value="DUF3048_C"/>
    <property type="match status" value="1"/>
</dbReference>
<dbReference type="EMBL" id="JRJU01000051">
    <property type="protein sequence ID" value="KHF38110.1"/>
    <property type="molecule type" value="Genomic_DNA"/>
</dbReference>
<dbReference type="PROSITE" id="PS51257">
    <property type="entry name" value="PROKAR_LIPOPROTEIN"/>
    <property type="match status" value="1"/>
</dbReference>
<dbReference type="SUPFAM" id="SSF159774">
    <property type="entry name" value="YerB-like"/>
    <property type="match status" value="1"/>
</dbReference>